<dbReference type="EMBL" id="BRZM01001838">
    <property type="protein sequence ID" value="GLD73828.1"/>
    <property type="molecule type" value="Genomic_DNA"/>
</dbReference>
<dbReference type="GO" id="GO:0005886">
    <property type="term" value="C:plasma membrane"/>
    <property type="evidence" value="ECO:0007669"/>
    <property type="project" value="TreeGrafter"/>
</dbReference>
<keyword evidence="3" id="KW-1185">Reference proteome</keyword>
<proteinExistence type="predicted"/>
<comment type="caution">
    <text evidence="2">The sequence shown here is derived from an EMBL/GenBank/DDBJ whole genome shotgun (WGS) entry which is preliminary data.</text>
</comment>
<dbReference type="PANTHER" id="PTHR15989">
    <property type="entry name" value="VEZATIN"/>
    <property type="match status" value="1"/>
</dbReference>
<dbReference type="AlphaFoldDB" id="A0AAD3NIU1"/>
<dbReference type="PANTHER" id="PTHR15989:SF5">
    <property type="entry name" value="VEZATIN"/>
    <property type="match status" value="1"/>
</dbReference>
<gene>
    <name evidence="2" type="ORF">AKAME5_002515300</name>
</gene>
<sequence>MTEEFDEDVVFENSPLFQYLHDLGHTDFEACPTASQEEEYGGQEGDLPSPDEDLQKTSEVHSDQDVLLQEDELIELLDPSLLTPSPPRLWLTPGRGNTLPRPSLTLILLMGHAAPDSVHNSKTLTGLSRKAPAACRDRGAGLAWELESYLGDEQAQGRTTGLPASQDAVPAVVGKALIASADRPFYCPHAE</sequence>
<dbReference type="GO" id="GO:0098609">
    <property type="term" value="P:cell-cell adhesion"/>
    <property type="evidence" value="ECO:0007669"/>
    <property type="project" value="InterPro"/>
</dbReference>
<accession>A0AAD3NIU1</accession>
<dbReference type="InterPro" id="IPR026858">
    <property type="entry name" value="Vezatin"/>
</dbReference>
<evidence type="ECO:0000313" key="2">
    <source>
        <dbReference type="EMBL" id="GLD73828.1"/>
    </source>
</evidence>
<name>A0AAD3NIU1_LATJO</name>
<organism evidence="2 3">
    <name type="scientific">Lates japonicus</name>
    <name type="common">Japanese lates</name>
    <dbReference type="NCBI Taxonomy" id="270547"/>
    <lineage>
        <taxon>Eukaryota</taxon>
        <taxon>Metazoa</taxon>
        <taxon>Chordata</taxon>
        <taxon>Craniata</taxon>
        <taxon>Vertebrata</taxon>
        <taxon>Euteleostomi</taxon>
        <taxon>Actinopterygii</taxon>
        <taxon>Neopterygii</taxon>
        <taxon>Teleostei</taxon>
        <taxon>Neoteleostei</taxon>
        <taxon>Acanthomorphata</taxon>
        <taxon>Carangaria</taxon>
        <taxon>Carangaria incertae sedis</taxon>
        <taxon>Centropomidae</taxon>
        <taxon>Lates</taxon>
    </lineage>
</organism>
<feature type="region of interest" description="Disordered" evidence="1">
    <location>
        <begin position="28"/>
        <end position="59"/>
    </location>
</feature>
<protein>
    <submittedName>
        <fullName evidence="2">Vezatin</fullName>
    </submittedName>
</protein>
<dbReference type="Proteomes" id="UP001279410">
    <property type="component" value="Unassembled WGS sequence"/>
</dbReference>
<evidence type="ECO:0000256" key="1">
    <source>
        <dbReference type="SAM" id="MobiDB-lite"/>
    </source>
</evidence>
<reference evidence="2" key="1">
    <citation type="submission" date="2022-08" db="EMBL/GenBank/DDBJ databases">
        <title>Genome sequencing of akame (Lates japonicus).</title>
        <authorList>
            <person name="Hashiguchi Y."/>
            <person name="Takahashi H."/>
        </authorList>
    </citation>
    <scope>NUCLEOTIDE SEQUENCE</scope>
    <source>
        <strain evidence="2">Kochi</strain>
    </source>
</reference>
<evidence type="ECO:0000313" key="3">
    <source>
        <dbReference type="Proteomes" id="UP001279410"/>
    </source>
</evidence>